<name>A0AAE1QF94_9EUCA</name>
<dbReference type="Proteomes" id="UP001292094">
    <property type="component" value="Unassembled WGS sequence"/>
</dbReference>
<keyword evidence="2" id="KW-1185">Reference proteome</keyword>
<organism evidence="1 2">
    <name type="scientific">Petrolisthes manimaculis</name>
    <dbReference type="NCBI Taxonomy" id="1843537"/>
    <lineage>
        <taxon>Eukaryota</taxon>
        <taxon>Metazoa</taxon>
        <taxon>Ecdysozoa</taxon>
        <taxon>Arthropoda</taxon>
        <taxon>Crustacea</taxon>
        <taxon>Multicrustacea</taxon>
        <taxon>Malacostraca</taxon>
        <taxon>Eumalacostraca</taxon>
        <taxon>Eucarida</taxon>
        <taxon>Decapoda</taxon>
        <taxon>Pleocyemata</taxon>
        <taxon>Anomura</taxon>
        <taxon>Galatheoidea</taxon>
        <taxon>Porcellanidae</taxon>
        <taxon>Petrolisthes</taxon>
    </lineage>
</organism>
<sequence length="89" mass="9940">MDSSGYHNDSPKCRQRKIIKRFCVCMESLPPVDEDEINLAKNGGVCVSFKKLLTFLDDDDGLECDKERKVGTDGFSHTALDFPSFSSFG</sequence>
<accession>A0AAE1QF94</accession>
<dbReference type="EMBL" id="JAWZYT010000373">
    <property type="protein sequence ID" value="KAK4324217.1"/>
    <property type="molecule type" value="Genomic_DNA"/>
</dbReference>
<gene>
    <name evidence="1" type="ORF">Pmani_005058</name>
</gene>
<comment type="caution">
    <text evidence="1">The sequence shown here is derived from an EMBL/GenBank/DDBJ whole genome shotgun (WGS) entry which is preliminary data.</text>
</comment>
<evidence type="ECO:0000313" key="1">
    <source>
        <dbReference type="EMBL" id="KAK4324217.1"/>
    </source>
</evidence>
<dbReference type="AlphaFoldDB" id="A0AAE1QF94"/>
<proteinExistence type="predicted"/>
<protein>
    <submittedName>
        <fullName evidence="1">Uncharacterized protein</fullName>
    </submittedName>
</protein>
<evidence type="ECO:0000313" key="2">
    <source>
        <dbReference type="Proteomes" id="UP001292094"/>
    </source>
</evidence>
<reference evidence="1" key="1">
    <citation type="submission" date="2023-11" db="EMBL/GenBank/DDBJ databases">
        <title>Genome assemblies of two species of porcelain crab, Petrolisthes cinctipes and Petrolisthes manimaculis (Anomura: Porcellanidae).</title>
        <authorList>
            <person name="Angst P."/>
        </authorList>
    </citation>
    <scope>NUCLEOTIDE SEQUENCE</scope>
    <source>
        <strain evidence="1">PB745_02</strain>
        <tissue evidence="1">Gill</tissue>
    </source>
</reference>